<evidence type="ECO:0000313" key="1">
    <source>
        <dbReference type="EMBL" id="KAF1834468.1"/>
    </source>
</evidence>
<dbReference type="EMBL" id="ML975301">
    <property type="protein sequence ID" value="KAF1834468.1"/>
    <property type="molecule type" value="Genomic_DNA"/>
</dbReference>
<dbReference type="OrthoDB" id="5365129at2759"/>
<gene>
    <name evidence="1" type="ORF">BDW02DRAFT_579541</name>
</gene>
<evidence type="ECO:0000313" key="2">
    <source>
        <dbReference type="Proteomes" id="UP000800040"/>
    </source>
</evidence>
<proteinExistence type="predicted"/>
<organism evidence="1 2">
    <name type="scientific">Decorospora gaudefroyi</name>
    <dbReference type="NCBI Taxonomy" id="184978"/>
    <lineage>
        <taxon>Eukaryota</taxon>
        <taxon>Fungi</taxon>
        <taxon>Dikarya</taxon>
        <taxon>Ascomycota</taxon>
        <taxon>Pezizomycotina</taxon>
        <taxon>Dothideomycetes</taxon>
        <taxon>Pleosporomycetidae</taxon>
        <taxon>Pleosporales</taxon>
        <taxon>Pleosporineae</taxon>
        <taxon>Pleosporaceae</taxon>
        <taxon>Decorospora</taxon>
    </lineage>
</organism>
<sequence>MSNIVNTIGVVSGVFTIITFFKDGIFGGPPDPAGATVRIKAGVPELLNEGDSLGGSIDKIYAFGTDNKYLGQSDGCDIGTGGLCTRTVDQTSPGKHSRYISVSNNADATCISWISVLQHDGLNNGAWSGDIGYGCGQAWYNSIERAGEKSDGSAYIPKCTWLDADYTNGIANAALKFDVFAYSNLVGDTINSNAACASTIFDSTTGPIPGIPGGRIANRPLWMTEQLIISNFTSQTADQLCNSAKSWGPDFIGPDGKFCDMSSKTLAPLCAMEDIDGCVEMDEGEGTLKKRMNVARRSTSAVHKSYKKIDKWGQ</sequence>
<dbReference type="Proteomes" id="UP000800040">
    <property type="component" value="Unassembled WGS sequence"/>
</dbReference>
<keyword evidence="2" id="KW-1185">Reference proteome</keyword>
<dbReference type="AlphaFoldDB" id="A0A6A5KAX7"/>
<protein>
    <submittedName>
        <fullName evidence="1">Uncharacterized protein</fullName>
    </submittedName>
</protein>
<accession>A0A6A5KAX7</accession>
<name>A0A6A5KAX7_9PLEO</name>
<reference evidence="1" key="1">
    <citation type="submission" date="2020-01" db="EMBL/GenBank/DDBJ databases">
        <authorList>
            <consortium name="DOE Joint Genome Institute"/>
            <person name="Haridas S."/>
            <person name="Albert R."/>
            <person name="Binder M."/>
            <person name="Bloem J."/>
            <person name="Labutti K."/>
            <person name="Salamov A."/>
            <person name="Andreopoulos B."/>
            <person name="Baker S.E."/>
            <person name="Barry K."/>
            <person name="Bills G."/>
            <person name="Bluhm B.H."/>
            <person name="Cannon C."/>
            <person name="Castanera R."/>
            <person name="Culley D.E."/>
            <person name="Daum C."/>
            <person name="Ezra D."/>
            <person name="Gonzalez J.B."/>
            <person name="Henrissat B."/>
            <person name="Kuo A."/>
            <person name="Liang C."/>
            <person name="Lipzen A."/>
            <person name="Lutzoni F."/>
            <person name="Magnuson J."/>
            <person name="Mondo S."/>
            <person name="Nolan M."/>
            <person name="Ohm R."/>
            <person name="Pangilinan J."/>
            <person name="Park H.-J."/>
            <person name="Ramirez L."/>
            <person name="Alfaro M."/>
            <person name="Sun H."/>
            <person name="Tritt A."/>
            <person name="Yoshinaga Y."/>
            <person name="Zwiers L.-H."/>
            <person name="Turgeon B.G."/>
            <person name="Goodwin S.B."/>
            <person name="Spatafora J.W."/>
            <person name="Crous P.W."/>
            <person name="Grigoriev I.V."/>
        </authorList>
    </citation>
    <scope>NUCLEOTIDE SEQUENCE</scope>
    <source>
        <strain evidence="1">P77</strain>
    </source>
</reference>